<sequence>MQVQAGSLGTTSLGVKVRKQTQDQERAEVHLEGKDARSDNEAARRTEDARRGDNRLDIGGDFNAPHTQWGYGHSSKKGKNLADLIKKAELTFLNEPASHTRIGVGPHRDTTPDLTLCKNTGRITWENIFEDLGTDHRILSIALAILPPGLQTAIMHIDWRNSTNNRNEKNRDPSKT</sequence>
<dbReference type="Proteomes" id="UP000821866">
    <property type="component" value="Unassembled WGS sequence"/>
</dbReference>
<proteinExistence type="predicted"/>
<reference evidence="3" key="1">
    <citation type="journal article" date="2020" name="Cell">
        <title>Large-Scale Comparative Analyses of Tick Genomes Elucidate Their Genetic Diversity and Vector Capacities.</title>
        <authorList>
            <consortium name="Tick Genome and Microbiome Consortium (TIGMIC)"/>
            <person name="Jia N."/>
            <person name="Wang J."/>
            <person name="Shi W."/>
            <person name="Du L."/>
            <person name="Sun Y."/>
            <person name="Zhan W."/>
            <person name="Jiang J.F."/>
            <person name="Wang Q."/>
            <person name="Zhang B."/>
            <person name="Ji P."/>
            <person name="Bell-Sakyi L."/>
            <person name="Cui X.M."/>
            <person name="Yuan T.T."/>
            <person name="Jiang B.G."/>
            <person name="Yang W.F."/>
            <person name="Lam T.T."/>
            <person name="Chang Q.C."/>
            <person name="Ding S.J."/>
            <person name="Wang X.J."/>
            <person name="Zhu J.G."/>
            <person name="Ruan X.D."/>
            <person name="Zhao L."/>
            <person name="Wei J.T."/>
            <person name="Ye R.Z."/>
            <person name="Que T.C."/>
            <person name="Du C.H."/>
            <person name="Zhou Y.H."/>
            <person name="Cheng J.X."/>
            <person name="Dai P.F."/>
            <person name="Guo W.B."/>
            <person name="Han X.H."/>
            <person name="Huang E.J."/>
            <person name="Li L.F."/>
            <person name="Wei W."/>
            <person name="Gao Y.C."/>
            <person name="Liu J.Z."/>
            <person name="Shao H.Z."/>
            <person name="Wang X."/>
            <person name="Wang C.C."/>
            <person name="Yang T.C."/>
            <person name="Huo Q.B."/>
            <person name="Li W."/>
            <person name="Chen H.Y."/>
            <person name="Chen S.E."/>
            <person name="Zhou L.G."/>
            <person name="Ni X.B."/>
            <person name="Tian J.H."/>
            <person name="Sheng Y."/>
            <person name="Liu T."/>
            <person name="Pan Y.S."/>
            <person name="Xia L.Y."/>
            <person name="Li J."/>
            <person name="Zhao F."/>
            <person name="Cao W.C."/>
        </authorList>
    </citation>
    <scope>NUCLEOTIDE SEQUENCE</scope>
    <source>
        <strain evidence="3">Rmic-2018</strain>
    </source>
</reference>
<evidence type="ECO:0000256" key="1">
    <source>
        <dbReference type="SAM" id="MobiDB-lite"/>
    </source>
</evidence>
<dbReference type="InterPro" id="IPR005135">
    <property type="entry name" value="Endo/exonuclease/phosphatase"/>
</dbReference>
<reference evidence="3" key="2">
    <citation type="submission" date="2021-09" db="EMBL/GenBank/DDBJ databases">
        <authorList>
            <person name="Jia N."/>
            <person name="Wang J."/>
            <person name="Shi W."/>
            <person name="Du L."/>
            <person name="Sun Y."/>
            <person name="Zhan W."/>
            <person name="Jiang J."/>
            <person name="Wang Q."/>
            <person name="Zhang B."/>
            <person name="Ji P."/>
            <person name="Sakyi L.B."/>
            <person name="Cui X."/>
            <person name="Yuan T."/>
            <person name="Jiang B."/>
            <person name="Yang W."/>
            <person name="Lam T.T.-Y."/>
            <person name="Chang Q."/>
            <person name="Ding S."/>
            <person name="Wang X."/>
            <person name="Zhu J."/>
            <person name="Ruan X."/>
            <person name="Zhao L."/>
            <person name="Wei J."/>
            <person name="Que T."/>
            <person name="Du C."/>
            <person name="Cheng J."/>
            <person name="Dai P."/>
            <person name="Han X."/>
            <person name="Huang E."/>
            <person name="Gao Y."/>
            <person name="Liu J."/>
            <person name="Shao H."/>
            <person name="Ye R."/>
            <person name="Li L."/>
            <person name="Wei W."/>
            <person name="Wang X."/>
            <person name="Wang C."/>
            <person name="Huo Q."/>
            <person name="Li W."/>
            <person name="Guo W."/>
            <person name="Chen H."/>
            <person name="Chen S."/>
            <person name="Zhou L."/>
            <person name="Zhou L."/>
            <person name="Ni X."/>
            <person name="Tian J."/>
            <person name="Zhou Y."/>
            <person name="Sheng Y."/>
            <person name="Liu T."/>
            <person name="Pan Y."/>
            <person name="Xia L."/>
            <person name="Li J."/>
            <person name="Zhao F."/>
            <person name="Cao W."/>
        </authorList>
    </citation>
    <scope>NUCLEOTIDE SEQUENCE</scope>
    <source>
        <strain evidence="3">Rmic-2018</strain>
        <tissue evidence="3">Larvae</tissue>
    </source>
</reference>
<evidence type="ECO:0000259" key="2">
    <source>
        <dbReference type="Pfam" id="PF14529"/>
    </source>
</evidence>
<organism evidence="3 4">
    <name type="scientific">Rhipicephalus microplus</name>
    <name type="common">Cattle tick</name>
    <name type="synonym">Boophilus microplus</name>
    <dbReference type="NCBI Taxonomy" id="6941"/>
    <lineage>
        <taxon>Eukaryota</taxon>
        <taxon>Metazoa</taxon>
        <taxon>Ecdysozoa</taxon>
        <taxon>Arthropoda</taxon>
        <taxon>Chelicerata</taxon>
        <taxon>Arachnida</taxon>
        <taxon>Acari</taxon>
        <taxon>Parasitiformes</taxon>
        <taxon>Ixodida</taxon>
        <taxon>Ixodoidea</taxon>
        <taxon>Ixodidae</taxon>
        <taxon>Rhipicephalinae</taxon>
        <taxon>Rhipicephalus</taxon>
        <taxon>Boophilus</taxon>
    </lineage>
</organism>
<gene>
    <name evidence="3" type="ORF">HPB51_026891</name>
</gene>
<keyword evidence="4" id="KW-1185">Reference proteome</keyword>
<dbReference type="Gene3D" id="3.60.10.10">
    <property type="entry name" value="Endonuclease/exonuclease/phosphatase"/>
    <property type="match status" value="1"/>
</dbReference>
<evidence type="ECO:0000313" key="3">
    <source>
        <dbReference type="EMBL" id="KAH7985161.1"/>
    </source>
</evidence>
<dbReference type="SUPFAM" id="SSF56219">
    <property type="entry name" value="DNase I-like"/>
    <property type="match status" value="1"/>
</dbReference>
<dbReference type="VEuPathDB" id="VectorBase:LOC119168343"/>
<evidence type="ECO:0000313" key="4">
    <source>
        <dbReference type="Proteomes" id="UP000821866"/>
    </source>
</evidence>
<dbReference type="Pfam" id="PF14529">
    <property type="entry name" value="Exo_endo_phos_2"/>
    <property type="match status" value="1"/>
</dbReference>
<accession>A0A9J6D1Y6</accession>
<feature type="region of interest" description="Disordered" evidence="1">
    <location>
        <begin position="1"/>
        <end position="76"/>
    </location>
</feature>
<feature type="compositionally biased region" description="Polar residues" evidence="1">
    <location>
        <begin position="1"/>
        <end position="13"/>
    </location>
</feature>
<protein>
    <recommendedName>
        <fullName evidence="2">Endonuclease/exonuclease/phosphatase domain-containing protein</fullName>
    </recommendedName>
</protein>
<comment type="caution">
    <text evidence="3">The sequence shown here is derived from an EMBL/GenBank/DDBJ whole genome shotgun (WGS) entry which is preliminary data.</text>
</comment>
<dbReference type="AlphaFoldDB" id="A0A9J6D1Y6"/>
<dbReference type="GO" id="GO:0003824">
    <property type="term" value="F:catalytic activity"/>
    <property type="evidence" value="ECO:0007669"/>
    <property type="project" value="InterPro"/>
</dbReference>
<dbReference type="InterPro" id="IPR036691">
    <property type="entry name" value="Endo/exonu/phosph_ase_sf"/>
</dbReference>
<name>A0A9J6D1Y6_RHIMP</name>
<dbReference type="EMBL" id="JABSTU010001979">
    <property type="protein sequence ID" value="KAH7985161.1"/>
    <property type="molecule type" value="Genomic_DNA"/>
</dbReference>
<feature type="domain" description="Endonuclease/exonuclease/phosphatase" evidence="2">
    <location>
        <begin position="55"/>
        <end position="138"/>
    </location>
</feature>
<feature type="compositionally biased region" description="Basic and acidic residues" evidence="1">
    <location>
        <begin position="20"/>
        <end position="58"/>
    </location>
</feature>